<evidence type="ECO:0000256" key="4">
    <source>
        <dbReference type="ARBA" id="ARBA00022989"/>
    </source>
</evidence>
<evidence type="ECO:0000313" key="9">
    <source>
        <dbReference type="EMBL" id="RXG87918.1"/>
    </source>
</evidence>
<dbReference type="InterPro" id="IPR011577">
    <property type="entry name" value="Cyt_b561_bac/Ni-Hgenase"/>
</dbReference>
<dbReference type="EMBL" id="RDRA01000026">
    <property type="protein sequence ID" value="RXG87918.1"/>
    <property type="molecule type" value="Genomic_DNA"/>
</dbReference>
<dbReference type="Proteomes" id="UP000289946">
    <property type="component" value="Unassembled WGS sequence"/>
</dbReference>
<proteinExistence type="predicted"/>
<keyword evidence="2" id="KW-1003">Cell membrane</keyword>
<feature type="transmembrane region" description="Helical" evidence="7">
    <location>
        <begin position="44"/>
        <end position="65"/>
    </location>
</feature>
<comment type="subcellular location">
    <subcellularLocation>
        <location evidence="1">Cell membrane</location>
        <topology evidence="1">Multi-pass membrane protein</topology>
    </subcellularLocation>
</comment>
<protein>
    <recommendedName>
        <fullName evidence="8">Cytochrome b561 bacterial/Ni-hydrogenase domain-containing protein</fullName>
    </recommendedName>
</protein>
<dbReference type="Pfam" id="PF01292">
    <property type="entry name" value="Ni_hydr_CYTB"/>
    <property type="match status" value="1"/>
</dbReference>
<keyword evidence="10" id="KW-1185">Reference proteome</keyword>
<comment type="caution">
    <text evidence="9">The sequence shown here is derived from an EMBL/GenBank/DDBJ whole genome shotgun (WGS) entry which is preliminary data.</text>
</comment>
<dbReference type="RefSeq" id="WP_128942399.1">
    <property type="nucleotide sequence ID" value="NZ_RDRA01000026.1"/>
</dbReference>
<keyword evidence="4 7" id="KW-1133">Transmembrane helix</keyword>
<sequence length="167" mass="17973">MRLGFVQKSAVWTATAVVALTGAAWFVLHDLIDAEPGESERLLLMLHGISAYAVLIAIGSLLPLHVRSGWHRRRKRWTGGTTLAMLALLAMTGLVLYYGGEQTREPARWIHIAIGIACMALFPIHALLAATVRRSADSAISSRDGAAESESRGASAITGRRTEALSQ</sequence>
<keyword evidence="3 7" id="KW-0812">Transmembrane</keyword>
<gene>
    <name evidence="9" type="ORF">EAS62_34845</name>
</gene>
<feature type="transmembrane region" description="Helical" evidence="7">
    <location>
        <begin position="77"/>
        <end position="98"/>
    </location>
</feature>
<feature type="transmembrane region" description="Helical" evidence="7">
    <location>
        <begin position="12"/>
        <end position="32"/>
    </location>
</feature>
<evidence type="ECO:0000256" key="6">
    <source>
        <dbReference type="SAM" id="MobiDB-lite"/>
    </source>
</evidence>
<feature type="transmembrane region" description="Helical" evidence="7">
    <location>
        <begin position="110"/>
        <end position="132"/>
    </location>
</feature>
<evidence type="ECO:0000256" key="3">
    <source>
        <dbReference type="ARBA" id="ARBA00022692"/>
    </source>
</evidence>
<accession>A0ABY0DAH1</accession>
<evidence type="ECO:0000256" key="5">
    <source>
        <dbReference type="ARBA" id="ARBA00023136"/>
    </source>
</evidence>
<evidence type="ECO:0000313" key="10">
    <source>
        <dbReference type="Proteomes" id="UP000289946"/>
    </source>
</evidence>
<reference evidence="9 10" key="1">
    <citation type="submission" date="2018-10" db="EMBL/GenBank/DDBJ databases">
        <title>Bradyrhizobium sp. nov., isolated from effective nodules of peanut in China.</title>
        <authorList>
            <person name="Li Y."/>
        </authorList>
    </citation>
    <scope>NUCLEOTIDE SEQUENCE [LARGE SCALE GENOMIC DNA]</scope>
    <source>
        <strain evidence="9 10">CCBAU 51781</strain>
    </source>
</reference>
<evidence type="ECO:0000256" key="7">
    <source>
        <dbReference type="SAM" id="Phobius"/>
    </source>
</evidence>
<keyword evidence="5 7" id="KW-0472">Membrane</keyword>
<name>A0ABY0DAH1_9BRAD</name>
<feature type="region of interest" description="Disordered" evidence="6">
    <location>
        <begin position="140"/>
        <end position="167"/>
    </location>
</feature>
<dbReference type="InterPro" id="IPR016174">
    <property type="entry name" value="Di-haem_cyt_TM"/>
</dbReference>
<evidence type="ECO:0000259" key="8">
    <source>
        <dbReference type="Pfam" id="PF01292"/>
    </source>
</evidence>
<organism evidence="9 10">
    <name type="scientific">Bradyrhizobium zhanjiangense</name>
    <dbReference type="NCBI Taxonomy" id="1325107"/>
    <lineage>
        <taxon>Bacteria</taxon>
        <taxon>Pseudomonadati</taxon>
        <taxon>Pseudomonadota</taxon>
        <taxon>Alphaproteobacteria</taxon>
        <taxon>Hyphomicrobiales</taxon>
        <taxon>Nitrobacteraceae</taxon>
        <taxon>Bradyrhizobium</taxon>
    </lineage>
</organism>
<dbReference type="SUPFAM" id="SSF81342">
    <property type="entry name" value="Transmembrane di-heme cytochromes"/>
    <property type="match status" value="1"/>
</dbReference>
<feature type="domain" description="Cytochrome b561 bacterial/Ni-hydrogenase" evidence="8">
    <location>
        <begin position="67"/>
        <end position="134"/>
    </location>
</feature>
<evidence type="ECO:0000256" key="2">
    <source>
        <dbReference type="ARBA" id="ARBA00022475"/>
    </source>
</evidence>
<evidence type="ECO:0000256" key="1">
    <source>
        <dbReference type="ARBA" id="ARBA00004651"/>
    </source>
</evidence>